<evidence type="ECO:0000313" key="4">
    <source>
        <dbReference type="EMBL" id="GLZ80596.1"/>
    </source>
</evidence>
<keyword evidence="3" id="KW-0732">Signal</keyword>
<evidence type="ECO:0000256" key="2">
    <source>
        <dbReference type="SAM" id="Phobius"/>
    </source>
</evidence>
<protein>
    <submittedName>
        <fullName evidence="4">Uncharacterized protein</fullName>
    </submittedName>
</protein>
<feature type="compositionally biased region" description="Gly residues" evidence="1">
    <location>
        <begin position="169"/>
        <end position="185"/>
    </location>
</feature>
<dbReference type="Proteomes" id="UP001165079">
    <property type="component" value="Unassembled WGS sequence"/>
</dbReference>
<feature type="chain" id="PRO_5040908085" evidence="3">
    <location>
        <begin position="26"/>
        <end position="279"/>
    </location>
</feature>
<evidence type="ECO:0000256" key="1">
    <source>
        <dbReference type="SAM" id="MobiDB-lite"/>
    </source>
</evidence>
<evidence type="ECO:0000313" key="5">
    <source>
        <dbReference type="Proteomes" id="UP001165079"/>
    </source>
</evidence>
<dbReference type="EMBL" id="BSTX01000004">
    <property type="protein sequence ID" value="GLZ80596.1"/>
    <property type="molecule type" value="Genomic_DNA"/>
</dbReference>
<comment type="caution">
    <text evidence="4">The sequence shown here is derived from an EMBL/GenBank/DDBJ whole genome shotgun (WGS) entry which is preliminary data.</text>
</comment>
<reference evidence="4" key="1">
    <citation type="submission" date="2023-03" db="EMBL/GenBank/DDBJ databases">
        <title>Actinorhabdospora filicis NBRC 111898.</title>
        <authorList>
            <person name="Ichikawa N."/>
            <person name="Sato H."/>
            <person name="Tonouchi N."/>
        </authorList>
    </citation>
    <scope>NUCLEOTIDE SEQUENCE</scope>
    <source>
        <strain evidence="4">NBRC 111898</strain>
    </source>
</reference>
<accession>A0A9W6SQU3</accession>
<feature type="transmembrane region" description="Helical" evidence="2">
    <location>
        <begin position="251"/>
        <end position="272"/>
    </location>
</feature>
<proteinExistence type="predicted"/>
<organism evidence="4 5">
    <name type="scientific">Actinorhabdospora filicis</name>
    <dbReference type="NCBI Taxonomy" id="1785913"/>
    <lineage>
        <taxon>Bacteria</taxon>
        <taxon>Bacillati</taxon>
        <taxon>Actinomycetota</taxon>
        <taxon>Actinomycetes</taxon>
        <taxon>Micromonosporales</taxon>
        <taxon>Micromonosporaceae</taxon>
        <taxon>Actinorhabdospora</taxon>
    </lineage>
</organism>
<feature type="signal peptide" evidence="3">
    <location>
        <begin position="1"/>
        <end position="25"/>
    </location>
</feature>
<sequence>MRRLRAGILAVAAAAGILIAAPAQATTGAGTPGFCPDADGVTVIVDFQELGGSTIVRCAPGDQASGLTALKNAGFQITGVQRWGEAFICRIEGKPGAADEACINTPPATAYWSYWHSPNNGSWTYSQWGVMARKPPKGSFEGWSFSKDKTADTSPPPRVGPSRPAPPDNGGGDDGGDNGNPGGGDPDPQKPGEPAKPGEPGASPSASASPSTVASSGEAAPGPSDLPSEAPGWTGGEELARNAEKPSGVPAGTFIALGAVIVLGVSGAVIGIRRKKKQT</sequence>
<feature type="compositionally biased region" description="Pro residues" evidence="1">
    <location>
        <begin position="154"/>
        <end position="167"/>
    </location>
</feature>
<name>A0A9W6SQU3_9ACTN</name>
<keyword evidence="2" id="KW-1133">Transmembrane helix</keyword>
<dbReference type="AlphaFoldDB" id="A0A9W6SQU3"/>
<keyword evidence="5" id="KW-1185">Reference proteome</keyword>
<gene>
    <name evidence="4" type="ORF">Afil01_54030</name>
</gene>
<evidence type="ECO:0000256" key="3">
    <source>
        <dbReference type="SAM" id="SignalP"/>
    </source>
</evidence>
<keyword evidence="2" id="KW-0472">Membrane</keyword>
<feature type="region of interest" description="Disordered" evidence="1">
    <location>
        <begin position="141"/>
        <end position="250"/>
    </location>
</feature>
<keyword evidence="2" id="KW-0812">Transmembrane</keyword>
<feature type="compositionally biased region" description="Low complexity" evidence="1">
    <location>
        <begin position="198"/>
        <end position="218"/>
    </location>
</feature>